<feature type="domain" description="Peptidase C14 caspase" evidence="5">
    <location>
        <begin position="83"/>
        <end position="241"/>
    </location>
</feature>
<comment type="caution">
    <text evidence="7">The sequence shown here is derived from an EMBL/GenBank/DDBJ whole genome shotgun (WGS) entry which is preliminary data.</text>
</comment>
<dbReference type="InterPro" id="IPR027417">
    <property type="entry name" value="P-loop_NTPase"/>
</dbReference>
<dbReference type="InterPro" id="IPR036322">
    <property type="entry name" value="WD40_repeat_dom_sf"/>
</dbReference>
<feature type="domain" description="Novel STAND NTPase 1" evidence="6">
    <location>
        <begin position="291"/>
        <end position="686"/>
    </location>
</feature>
<feature type="repeat" description="WD" evidence="3">
    <location>
        <begin position="1351"/>
        <end position="1392"/>
    </location>
</feature>
<feature type="region of interest" description="Disordered" evidence="4">
    <location>
        <begin position="1"/>
        <end position="23"/>
    </location>
</feature>
<feature type="repeat" description="WD" evidence="3">
    <location>
        <begin position="1307"/>
        <end position="1347"/>
    </location>
</feature>
<dbReference type="Gene3D" id="3.40.50.300">
    <property type="entry name" value="P-loop containing nucleotide triphosphate hydrolases"/>
    <property type="match status" value="1"/>
</dbReference>
<evidence type="ECO:0000313" key="8">
    <source>
        <dbReference type="Proteomes" id="UP000562352"/>
    </source>
</evidence>
<reference evidence="7 8" key="1">
    <citation type="submission" date="2020-08" db="EMBL/GenBank/DDBJ databases">
        <title>Genomic Encyclopedia of Type Strains, Phase III (KMG-III): the genomes of soil and plant-associated and newly described type strains.</title>
        <authorList>
            <person name="Whitman W."/>
        </authorList>
    </citation>
    <scope>NUCLEOTIDE SEQUENCE [LARGE SCALE GENOMIC DNA]</scope>
    <source>
        <strain evidence="7 8">CECT 3303</strain>
    </source>
</reference>
<accession>A0A841DH06</accession>
<evidence type="ECO:0000256" key="2">
    <source>
        <dbReference type="ARBA" id="ARBA00022737"/>
    </source>
</evidence>
<dbReference type="RefSeq" id="WP_184948376.1">
    <property type="nucleotide sequence ID" value="NZ_BAAAWZ010000004.1"/>
</dbReference>
<feature type="repeat" description="WD" evidence="3">
    <location>
        <begin position="815"/>
        <end position="856"/>
    </location>
</feature>
<dbReference type="PROSITE" id="PS50082">
    <property type="entry name" value="WD_REPEATS_2"/>
    <property type="match status" value="11"/>
</dbReference>
<dbReference type="Pfam" id="PF00400">
    <property type="entry name" value="WD40"/>
    <property type="match status" value="12"/>
</dbReference>
<organism evidence="7 8">
    <name type="scientific">Planomonospora venezuelensis</name>
    <dbReference type="NCBI Taxonomy" id="1999"/>
    <lineage>
        <taxon>Bacteria</taxon>
        <taxon>Bacillati</taxon>
        <taxon>Actinomycetota</taxon>
        <taxon>Actinomycetes</taxon>
        <taxon>Streptosporangiales</taxon>
        <taxon>Streptosporangiaceae</taxon>
        <taxon>Planomonospora</taxon>
    </lineage>
</organism>
<dbReference type="Proteomes" id="UP000562352">
    <property type="component" value="Unassembled WGS sequence"/>
</dbReference>
<dbReference type="InterPro" id="IPR020472">
    <property type="entry name" value="WD40_PAC1"/>
</dbReference>
<dbReference type="GO" id="GO:0004197">
    <property type="term" value="F:cysteine-type endopeptidase activity"/>
    <property type="evidence" value="ECO:0007669"/>
    <property type="project" value="InterPro"/>
</dbReference>
<feature type="repeat" description="WD" evidence="3">
    <location>
        <begin position="1172"/>
        <end position="1213"/>
    </location>
</feature>
<evidence type="ECO:0000259" key="6">
    <source>
        <dbReference type="Pfam" id="PF20703"/>
    </source>
</evidence>
<dbReference type="InterPro" id="IPR011600">
    <property type="entry name" value="Pept_C14_caspase"/>
</dbReference>
<feature type="repeat" description="WD" evidence="3">
    <location>
        <begin position="995"/>
        <end position="1028"/>
    </location>
</feature>
<dbReference type="EMBL" id="JACHJJ010000036">
    <property type="protein sequence ID" value="MBB5967664.1"/>
    <property type="molecule type" value="Genomic_DNA"/>
</dbReference>
<evidence type="ECO:0000256" key="3">
    <source>
        <dbReference type="PROSITE-ProRule" id="PRU00221"/>
    </source>
</evidence>
<feature type="repeat" description="WD" evidence="3">
    <location>
        <begin position="860"/>
        <end position="892"/>
    </location>
</feature>
<keyword evidence="8" id="KW-1185">Reference proteome</keyword>
<sequence length="1465" mass="156743">MTGEAPAPAGREDRAPPPPTLRDVPDLALASAGTRVLLAGTALHRTGSRLPPVPAVPATLRDLGRCLVERAGLAPGALTVRLDPPTPADLGEALAEAAQDATSTLMFYYVGHGLVGSENELHLATRATADLTRGIPGYQALPYSSVRQVLARSPAGLVIVVLDCCFSGRAQGAASRAVDQVFDRTGSGACLLTSSSGNQTSWALPEARYTAFTGELIRLLDEGDPSGPRILTLDHVYRSLARTLPEKGFPPPRRQATDLGDHRAFAVNPAYLTPVPPPAPPLAGSRDEESPYRGLAAFGPEDADLFFGRDELTRSLLERVTRRFRTGGPLVVTGPSGSGKSSLLRAGVIPALRYGSAGETCCFVLSPGSDPLGELVRRLAGGSGADHARLRASAEDDPRAVRRLLPGLPGRALIVVDQFEEVFTACRESERRRFLEVLSELWRREDDRSPPAAVVLAVRADFFGHCAAYPALLPALQRPEIVGPMTAGQLRAVIEQPAARSGLALESGLTELLLDDLGADEVTGGRTGGALPLLSHALLATWQRRTGGMLTLAGYRASGGIARSLALSAEETFHAIGPGAERIAQHLLLRLVRLDDRTDDTRRRIPIASLLQEAPEERNAARAVLGEFVRARLVTVDEESAEITHEALIRAWPRLKGWIDTDRANLLVRQRLAEDADTWLRNARDPAYLYPDSRLAAARAAVERDGGPAAGERAFLEASARRARRRRRVATGVIAALTVLLLAAASAGVYALQQGREALQQRNRAVARQLADVATTMPDKTLSGSLALAAYRLAPLPETRGAVLSARTWQLGARVPGHTGFVWDVAFSPDGRRLASVSDDHTVRVWDVRDAARPRQLHALTGHAAGIRGVAFRPDGAVIATCAADGTVKLWESGGARPPRELSSFRQGERILWSVAFSPDGRLLALSSKDHTAAVWDVGDAARPRPLAVLRGHTDQVSDVAFGPDGRTLATASLDLTARVWDVSEPGRPKPLSVLSGHLKPLEAIAFAPGGRTLATGATDGKIMMWDLLDPARPKRTATLTDAGVFDIAFSGDGRTMLGSSYDKHTWVWHVPDTGPPFLVSGLAGHTNSVFAVTIRADGLVATASADQGVRLWRIGASGGVPRLPRLISHTAAVEDLALSPDGRTLADAADDNTARLWDVRDISRPRPLGRVEGHRDIVARVAFSPDSRLLATASWDTTVKLWDVTDPRRPSLLATLRPGAQNASSVTFSKDGRFLVTGVQDPAVHVWDIGDPARPKNVATLTELPERVTDMAVSPDGGTLAMATTDNRAYLYDVRDMRRPVRFAALTGHANGLDRVVFAPGGRLATASSDNTARLWDVSDRTRPRALAVLTGHTAPVTGLAVSRDGRTLATVGKDETLRLWDITDPSRPRVETIMRRAEEAMTAVIFAGPEDTLLTGAMNGKVQTWTTDADQAARYICGVGGAPVSRREWAQYVPDLPYTPPCG</sequence>
<dbReference type="InterPro" id="IPR001680">
    <property type="entry name" value="WD40_rpt"/>
</dbReference>
<dbReference type="Gene3D" id="2.130.10.10">
    <property type="entry name" value="YVTN repeat-like/Quinoprotein amine dehydrogenase"/>
    <property type="match status" value="4"/>
</dbReference>
<dbReference type="InterPro" id="IPR049052">
    <property type="entry name" value="nSTAND1"/>
</dbReference>
<keyword evidence="2" id="KW-0677">Repeat</keyword>
<dbReference type="Pfam" id="PF00656">
    <property type="entry name" value="Peptidase_C14"/>
    <property type="match status" value="1"/>
</dbReference>
<evidence type="ECO:0000259" key="5">
    <source>
        <dbReference type="Pfam" id="PF00656"/>
    </source>
</evidence>
<evidence type="ECO:0000313" key="7">
    <source>
        <dbReference type="EMBL" id="MBB5967664.1"/>
    </source>
</evidence>
<dbReference type="GO" id="GO:0006508">
    <property type="term" value="P:proteolysis"/>
    <property type="evidence" value="ECO:0007669"/>
    <property type="project" value="InterPro"/>
</dbReference>
<evidence type="ECO:0000256" key="1">
    <source>
        <dbReference type="ARBA" id="ARBA00022574"/>
    </source>
</evidence>
<feature type="repeat" description="WD" evidence="3">
    <location>
        <begin position="1083"/>
        <end position="1115"/>
    </location>
</feature>
<dbReference type="PROSITE" id="PS50294">
    <property type="entry name" value="WD_REPEATS_REGION"/>
    <property type="match status" value="11"/>
</dbReference>
<name>A0A841DH06_PLAVE</name>
<protein>
    <submittedName>
        <fullName evidence="7">WD40 repeat protein</fullName>
    </submittedName>
</protein>
<dbReference type="PROSITE" id="PS00678">
    <property type="entry name" value="WD_REPEATS_1"/>
    <property type="match status" value="8"/>
</dbReference>
<gene>
    <name evidence="7" type="ORF">FHS22_006977</name>
</gene>
<proteinExistence type="predicted"/>
<feature type="repeat" description="WD" evidence="3">
    <location>
        <begin position="1127"/>
        <end position="1161"/>
    </location>
</feature>
<dbReference type="Gene3D" id="3.40.50.1460">
    <property type="match status" value="1"/>
</dbReference>
<keyword evidence="1 3" id="KW-0853">WD repeat</keyword>
<dbReference type="Pfam" id="PF20703">
    <property type="entry name" value="nSTAND1"/>
    <property type="match status" value="1"/>
</dbReference>
<dbReference type="CDD" id="cd00200">
    <property type="entry name" value="WD40"/>
    <property type="match status" value="2"/>
</dbReference>
<dbReference type="SUPFAM" id="SSF52540">
    <property type="entry name" value="P-loop containing nucleoside triphosphate hydrolases"/>
    <property type="match status" value="1"/>
</dbReference>
<dbReference type="SMART" id="SM00320">
    <property type="entry name" value="WD40"/>
    <property type="match status" value="14"/>
</dbReference>
<dbReference type="SUPFAM" id="SSF50978">
    <property type="entry name" value="WD40 repeat-like"/>
    <property type="match status" value="2"/>
</dbReference>
<evidence type="ECO:0000256" key="4">
    <source>
        <dbReference type="SAM" id="MobiDB-lite"/>
    </source>
</evidence>
<feature type="repeat" description="WD" evidence="3">
    <location>
        <begin position="950"/>
        <end position="984"/>
    </location>
</feature>
<dbReference type="PANTHER" id="PTHR19848:SF8">
    <property type="entry name" value="F-BOX AND WD REPEAT DOMAIN CONTAINING 7"/>
    <property type="match status" value="1"/>
</dbReference>
<dbReference type="NCBIfam" id="NF047832">
    <property type="entry name" value="caspase_w_EACC1"/>
    <property type="match status" value="1"/>
</dbReference>
<dbReference type="InterPro" id="IPR015943">
    <property type="entry name" value="WD40/YVTN_repeat-like_dom_sf"/>
</dbReference>
<dbReference type="PRINTS" id="PR00320">
    <property type="entry name" value="GPROTEINBRPT"/>
</dbReference>
<dbReference type="PANTHER" id="PTHR19848">
    <property type="entry name" value="WD40 REPEAT PROTEIN"/>
    <property type="match status" value="1"/>
</dbReference>
<feature type="repeat" description="WD" evidence="3">
    <location>
        <begin position="1217"/>
        <end position="1250"/>
    </location>
</feature>
<feature type="repeat" description="WD" evidence="3">
    <location>
        <begin position="905"/>
        <end position="938"/>
    </location>
</feature>
<dbReference type="InterPro" id="IPR019775">
    <property type="entry name" value="WD40_repeat_CS"/>
</dbReference>